<feature type="compositionally biased region" description="Basic and acidic residues" evidence="1">
    <location>
        <begin position="347"/>
        <end position="360"/>
    </location>
</feature>
<reference evidence="3 4" key="1">
    <citation type="journal article" date="2012" name="Nat. Genet.">
        <title>Plasmodium cynomolgi genome sequences provide insight into Plasmodium vivax and the monkey malaria clade.</title>
        <authorList>
            <person name="Tachibana S."/>
            <person name="Sullivan S.A."/>
            <person name="Kawai S."/>
            <person name="Nakamura S."/>
            <person name="Kim H.R."/>
            <person name="Goto N."/>
            <person name="Arisue N."/>
            <person name="Palacpac N.M.Q."/>
            <person name="Honma H."/>
            <person name="Yagi M."/>
            <person name="Tougan T."/>
            <person name="Katakai Y."/>
            <person name="Kaneko O."/>
            <person name="Mita T."/>
            <person name="Kita K."/>
            <person name="Yasutomi Y."/>
            <person name="Sutton P.L."/>
            <person name="Shakhbatyan R."/>
            <person name="Horii T."/>
            <person name="Yasunaga T."/>
            <person name="Barnwell J.W."/>
            <person name="Escalante A.A."/>
            <person name="Carlton J.M."/>
            <person name="Tanabe K."/>
        </authorList>
    </citation>
    <scope>NUCLEOTIDE SEQUENCE [LARGE SCALE GENOMIC DNA]</scope>
    <source>
        <strain evidence="3 4">B</strain>
    </source>
</reference>
<dbReference type="KEGG" id="pcy:PCYB_081150"/>
<feature type="transmembrane region" description="Helical" evidence="2">
    <location>
        <begin position="244"/>
        <end position="262"/>
    </location>
</feature>
<evidence type="ECO:0000256" key="2">
    <source>
        <dbReference type="SAM" id="Phobius"/>
    </source>
</evidence>
<feature type="region of interest" description="Disordered" evidence="1">
    <location>
        <begin position="322"/>
        <end position="360"/>
    </location>
</feature>
<evidence type="ECO:0000313" key="4">
    <source>
        <dbReference type="Proteomes" id="UP000006319"/>
    </source>
</evidence>
<keyword evidence="2" id="KW-0812">Transmembrane</keyword>
<keyword evidence="2" id="KW-1133">Transmembrane helix</keyword>
<protein>
    <submittedName>
        <fullName evidence="3">Pvstp1</fullName>
    </submittedName>
</protein>
<name>K6US05_PLACD</name>
<organism evidence="3 4">
    <name type="scientific">Plasmodium cynomolgi (strain B)</name>
    <dbReference type="NCBI Taxonomy" id="1120755"/>
    <lineage>
        <taxon>Eukaryota</taxon>
        <taxon>Sar</taxon>
        <taxon>Alveolata</taxon>
        <taxon>Apicomplexa</taxon>
        <taxon>Aconoidasida</taxon>
        <taxon>Haemosporida</taxon>
        <taxon>Plasmodiidae</taxon>
        <taxon>Plasmodium</taxon>
        <taxon>Plasmodium (Plasmodium)</taxon>
    </lineage>
</organism>
<keyword evidence="4" id="KW-1185">Reference proteome</keyword>
<feature type="region of interest" description="Disordered" evidence="1">
    <location>
        <begin position="273"/>
        <end position="302"/>
    </location>
</feature>
<evidence type="ECO:0000256" key="1">
    <source>
        <dbReference type="SAM" id="MobiDB-lite"/>
    </source>
</evidence>
<dbReference type="RefSeq" id="XP_004221901.1">
    <property type="nucleotide sequence ID" value="XM_004221853.1"/>
</dbReference>
<keyword evidence="2" id="KW-0472">Membrane</keyword>
<gene>
    <name evidence="3" type="ORF">PCYB_081150</name>
</gene>
<accession>K6US05</accession>
<proteinExistence type="predicted"/>
<dbReference type="OMA" id="KNEYYAF"/>
<dbReference type="Proteomes" id="UP000006319">
    <property type="component" value="Chromosome 8"/>
</dbReference>
<dbReference type="AlphaFoldDB" id="K6US05"/>
<evidence type="ECO:0000313" key="3">
    <source>
        <dbReference type="EMBL" id="GAB65954.1"/>
    </source>
</evidence>
<dbReference type="EMBL" id="DF157100">
    <property type="protein sequence ID" value="GAB65954.1"/>
    <property type="molecule type" value="Genomic_DNA"/>
</dbReference>
<dbReference type="VEuPathDB" id="PlasmoDB:PCYB_081150"/>
<dbReference type="OrthoDB" id="383264at2759"/>
<feature type="compositionally biased region" description="Basic and acidic residues" evidence="1">
    <location>
        <begin position="322"/>
        <end position="334"/>
    </location>
</feature>
<sequence length="444" mass="51352">MEAQATPSVAQETPLLHMSGEYNKWKTSVISDFISNFNNLNSVSKPKCKGIYRNLNYWLDDNRDEFVLNKAKLFGITSPEETWLTEIEKPLVEKIESLDYLSLFKRAPYKYPKNLRDVLGEVEEFLDERDIYVHELNIDCKSDEYLLFKDWIGRKKDYLTSLDDWHLVEKNKNDIPPALKSRFDVDNVFKSESYCRAGTAKGNSSKNLNYMKTYQPPNVNKDVTAVFHKDFWANFPQSLIYSNPMITVGIIVMQCLLLFFLFKKNFYSDSSSKKRRKPIRELSPDGEELYNPDGTINPAVLGRGNKSKNEYYAFYPVKPNKAKDTKEKKEKNVDDDGASSSGSEAKGLNKEEVENLKKQNLPDDIDVENLSKKNTYVFPNEHNDGLTIIDIYVPLHNNGEEVMELTKKEVLDVCRELFKNRKSEKKVADDDKELVKNGKKYVVL</sequence>
<dbReference type="GeneID" id="14692302"/>